<dbReference type="EMBL" id="CP045851">
    <property type="protein sequence ID" value="QGG93646.1"/>
    <property type="molecule type" value="Genomic_DNA"/>
</dbReference>
<sequence>MSDATDIIDDADEQRFVYREDGAEAELTYRAEGGRLVLDHTGVPDAMGGKGVAARLVQSAIDRAARSGETVVPRCPYVQRWLERHPDEAGRITIDWDGAGSG</sequence>
<reference evidence="2 3" key="1">
    <citation type="submission" date="2019-11" db="EMBL/GenBank/DDBJ databases">
        <authorList>
            <person name="He Y."/>
        </authorList>
    </citation>
    <scope>NUCLEOTIDE SEQUENCE [LARGE SCALE GENOMIC DNA]</scope>
    <source>
        <strain evidence="2 3">SCSIO 58843</strain>
    </source>
</reference>
<dbReference type="InterPro" id="IPR016181">
    <property type="entry name" value="Acyl_CoA_acyltransferase"/>
</dbReference>
<dbReference type="SUPFAM" id="SSF55729">
    <property type="entry name" value="Acyl-CoA N-acyltransferases (Nat)"/>
    <property type="match status" value="1"/>
</dbReference>
<dbReference type="PANTHER" id="PTHR31435:SF9">
    <property type="entry name" value="PROTEIN NATD1"/>
    <property type="match status" value="1"/>
</dbReference>
<gene>
    <name evidence="2" type="ORF">GH723_00145</name>
</gene>
<dbReference type="KEGG" id="atq:GH723_00145"/>
<dbReference type="InterPro" id="IPR045057">
    <property type="entry name" value="Gcn5-rel_NAT"/>
</dbReference>
<evidence type="ECO:0000313" key="3">
    <source>
        <dbReference type="Proteomes" id="UP000334019"/>
    </source>
</evidence>
<dbReference type="AlphaFoldDB" id="A0A5Q2RH61"/>
<keyword evidence="3" id="KW-1185">Reference proteome</keyword>
<dbReference type="Pfam" id="PF14542">
    <property type="entry name" value="Acetyltransf_CG"/>
    <property type="match status" value="1"/>
</dbReference>
<dbReference type="RefSeq" id="WP_153757752.1">
    <property type="nucleotide sequence ID" value="NZ_CP045851.1"/>
</dbReference>
<evidence type="ECO:0000259" key="1">
    <source>
        <dbReference type="PROSITE" id="PS51729"/>
    </source>
</evidence>
<accession>A0A5Q2RH61</accession>
<dbReference type="PROSITE" id="PS51729">
    <property type="entry name" value="GNAT_YJDJ"/>
    <property type="match status" value="1"/>
</dbReference>
<evidence type="ECO:0000313" key="2">
    <source>
        <dbReference type="EMBL" id="QGG93646.1"/>
    </source>
</evidence>
<dbReference type="Gene3D" id="3.40.630.30">
    <property type="match status" value="1"/>
</dbReference>
<name>A0A5Q2RH61_9ACTN</name>
<keyword evidence="2" id="KW-0808">Transferase</keyword>
<protein>
    <submittedName>
        <fullName evidence="2">N-acetyltransferase</fullName>
    </submittedName>
</protein>
<dbReference type="GO" id="GO:0016740">
    <property type="term" value="F:transferase activity"/>
    <property type="evidence" value="ECO:0007669"/>
    <property type="project" value="UniProtKB-KW"/>
</dbReference>
<organism evidence="2 3">
    <name type="scientific">Actinomarinicola tropica</name>
    <dbReference type="NCBI Taxonomy" id="2789776"/>
    <lineage>
        <taxon>Bacteria</taxon>
        <taxon>Bacillati</taxon>
        <taxon>Actinomycetota</taxon>
        <taxon>Acidimicrobiia</taxon>
        <taxon>Acidimicrobiales</taxon>
        <taxon>Iamiaceae</taxon>
        <taxon>Actinomarinicola</taxon>
    </lineage>
</organism>
<proteinExistence type="predicted"/>
<feature type="domain" description="N-acetyltransferase" evidence="1">
    <location>
        <begin position="8"/>
        <end position="93"/>
    </location>
</feature>
<dbReference type="Proteomes" id="UP000334019">
    <property type="component" value="Chromosome"/>
</dbReference>
<dbReference type="PANTHER" id="PTHR31435">
    <property type="entry name" value="PROTEIN NATD1"/>
    <property type="match status" value="1"/>
</dbReference>
<dbReference type="InterPro" id="IPR031165">
    <property type="entry name" value="GNAT_YJDJ"/>
</dbReference>